<dbReference type="GO" id="GO:0048544">
    <property type="term" value="P:recognition of pollen"/>
    <property type="evidence" value="ECO:0007669"/>
    <property type="project" value="InterPro"/>
</dbReference>
<dbReference type="CDD" id="cd14066">
    <property type="entry name" value="STKc_IRAK"/>
    <property type="match status" value="1"/>
</dbReference>
<dbReference type="SUPFAM" id="SSF56112">
    <property type="entry name" value="Protein kinase-like (PK-like)"/>
    <property type="match status" value="1"/>
</dbReference>
<dbReference type="FunFam" id="3.30.200.20:FF:000330">
    <property type="entry name" value="G-type lectin S-receptor-like serine/threonine-protein kinase At4g03230"/>
    <property type="match status" value="1"/>
</dbReference>
<dbReference type="InterPro" id="IPR003609">
    <property type="entry name" value="Pan_app"/>
</dbReference>
<feature type="domain" description="EGF-like" evidence="24">
    <location>
        <begin position="280"/>
        <end position="316"/>
    </location>
</feature>
<dbReference type="AlphaFoldDB" id="A0AAN7EQ39"/>
<evidence type="ECO:0000256" key="11">
    <source>
        <dbReference type="ARBA" id="ARBA00022840"/>
    </source>
</evidence>
<dbReference type="Pfam" id="PF00954">
    <property type="entry name" value="S_locus_glycop"/>
    <property type="match status" value="1"/>
</dbReference>
<dbReference type="EC" id="2.7.11.1" evidence="2"/>
<feature type="region of interest" description="Disordered" evidence="20">
    <location>
        <begin position="953"/>
        <end position="977"/>
    </location>
</feature>
<dbReference type="InterPro" id="IPR001245">
    <property type="entry name" value="Ser-Thr/Tyr_kinase_cat_dom"/>
</dbReference>
<dbReference type="Gene3D" id="1.10.510.10">
    <property type="entry name" value="Transferase(Phosphotransferase) domain 1"/>
    <property type="match status" value="1"/>
</dbReference>
<dbReference type="FunFam" id="1.10.510.10:FF:000060">
    <property type="entry name" value="G-type lectin S-receptor-like serine/threonine-protein kinase"/>
    <property type="match status" value="1"/>
</dbReference>
<keyword evidence="16" id="KW-0325">Glycoprotein</keyword>
<evidence type="ECO:0000259" key="24">
    <source>
        <dbReference type="PROSITE" id="PS50026"/>
    </source>
</evidence>
<dbReference type="PROSITE" id="PS50948">
    <property type="entry name" value="PAN"/>
    <property type="match status" value="1"/>
</dbReference>
<dbReference type="Pfam" id="PF08276">
    <property type="entry name" value="PAN_2"/>
    <property type="match status" value="1"/>
</dbReference>
<dbReference type="Pfam" id="PF11883">
    <property type="entry name" value="DUF3403"/>
    <property type="match status" value="1"/>
</dbReference>
<evidence type="ECO:0000256" key="1">
    <source>
        <dbReference type="ARBA" id="ARBA00004251"/>
    </source>
</evidence>
<dbReference type="InterPro" id="IPR001480">
    <property type="entry name" value="Bulb-type_lectin_dom"/>
</dbReference>
<evidence type="ECO:0000256" key="3">
    <source>
        <dbReference type="ARBA" id="ARBA00022475"/>
    </source>
</evidence>
<keyword evidence="4" id="KW-0723">Serine/threonine-protein kinase</keyword>
<evidence type="ECO:0000256" key="15">
    <source>
        <dbReference type="ARBA" id="ARBA00023170"/>
    </source>
</evidence>
<evidence type="ECO:0000256" key="13">
    <source>
        <dbReference type="ARBA" id="ARBA00023136"/>
    </source>
</evidence>
<dbReference type="InterPro" id="IPR011009">
    <property type="entry name" value="Kinase-like_dom_sf"/>
</dbReference>
<evidence type="ECO:0000256" key="21">
    <source>
        <dbReference type="SAM" id="Phobius"/>
    </source>
</evidence>
<evidence type="ECO:0000313" key="27">
    <source>
        <dbReference type="EMBL" id="KAK4577411.1"/>
    </source>
</evidence>
<keyword evidence="28" id="KW-1185">Reference proteome</keyword>
<reference evidence="27 28" key="1">
    <citation type="journal article" date="2023" name="G3 (Bethesda)">
        <title>A haplotype-resolved chromosome-scale genome for Quercus rubra L. provides insights into the genetics of adaptive traits for red oak species.</title>
        <authorList>
            <person name="Kapoor B."/>
            <person name="Jenkins J."/>
            <person name="Schmutz J."/>
            <person name="Zhebentyayeva T."/>
            <person name="Kuelheim C."/>
            <person name="Coggeshall M."/>
            <person name="Heim C."/>
            <person name="Lasky J.R."/>
            <person name="Leites L."/>
            <person name="Islam-Faridi N."/>
            <person name="Romero-Severson J."/>
            <person name="DeLeo V.L."/>
            <person name="Lucas S.M."/>
            <person name="Lazic D."/>
            <person name="Gailing O."/>
            <person name="Carlson J."/>
            <person name="Staton M."/>
        </authorList>
    </citation>
    <scope>NUCLEOTIDE SEQUENCE [LARGE SCALE GENOMIC DNA]</scope>
    <source>
        <strain evidence="27">Pseudo-F2</strain>
    </source>
</reference>
<gene>
    <name evidence="27" type="ORF">RGQ29_027777</name>
</gene>
<dbReference type="CDD" id="cd01098">
    <property type="entry name" value="PAN_AP_plant"/>
    <property type="match status" value="1"/>
</dbReference>
<dbReference type="SUPFAM" id="SSF51110">
    <property type="entry name" value="alpha-D-mannose-specific plant lectins"/>
    <property type="match status" value="1"/>
</dbReference>
<evidence type="ECO:0000256" key="19">
    <source>
        <dbReference type="PROSITE-ProRule" id="PRU00076"/>
    </source>
</evidence>
<dbReference type="Gene3D" id="2.90.10.10">
    <property type="entry name" value="Bulb-type lectin domain"/>
    <property type="match status" value="1"/>
</dbReference>
<evidence type="ECO:0000256" key="8">
    <source>
        <dbReference type="ARBA" id="ARBA00022734"/>
    </source>
</evidence>
<evidence type="ECO:0000256" key="4">
    <source>
        <dbReference type="ARBA" id="ARBA00022527"/>
    </source>
</evidence>
<dbReference type="EMBL" id="JAXUIC010000008">
    <property type="protein sequence ID" value="KAK4577411.1"/>
    <property type="molecule type" value="Genomic_DNA"/>
</dbReference>
<keyword evidence="14" id="KW-1015">Disulfide bond</keyword>
<evidence type="ECO:0000256" key="20">
    <source>
        <dbReference type="SAM" id="MobiDB-lite"/>
    </source>
</evidence>
<dbReference type="PROSITE" id="PS50026">
    <property type="entry name" value="EGF_3"/>
    <property type="match status" value="1"/>
</dbReference>
<dbReference type="SMART" id="SM00220">
    <property type="entry name" value="S_TKc"/>
    <property type="match status" value="1"/>
</dbReference>
<evidence type="ECO:0000256" key="9">
    <source>
        <dbReference type="ARBA" id="ARBA00022741"/>
    </source>
</evidence>
<feature type="compositionally biased region" description="Polar residues" evidence="20">
    <location>
        <begin position="956"/>
        <end position="977"/>
    </location>
</feature>
<evidence type="ECO:0000256" key="12">
    <source>
        <dbReference type="ARBA" id="ARBA00022989"/>
    </source>
</evidence>
<keyword evidence="9" id="KW-0547">Nucleotide-binding</keyword>
<dbReference type="GO" id="GO:0030246">
    <property type="term" value="F:carbohydrate binding"/>
    <property type="evidence" value="ECO:0007669"/>
    <property type="project" value="UniProtKB-KW"/>
</dbReference>
<evidence type="ECO:0000256" key="5">
    <source>
        <dbReference type="ARBA" id="ARBA00022679"/>
    </source>
</evidence>
<sequence length="977" mass="111086">MLTSMFILYIPVLLCSFHVYCADRISLRYGELIRDNETLVSPGGEFEFGFFSPSGSSGYKRYVGIWYKWDKRTVVWVANRDDPLVNSNGTFGIGTNGTLQVLDTSSRKVHWYWKVDYSCDLCTTANMIVNLTDDGNLVLYNNETSLWESFENPTDTLLPGMSMSEDMSLTSWRDRDDPGSGNYMLKHVPLYEGDQKTLIIYQGKNSSKIYWKSVKEGQLTIISDHFSADASLRFPERSNIFDRSDSNVSYYAGRLVMNFSGMIELREQKNRTWSLIEAEPRDNCSLYNFCGKFGSCNPNNKLACKCLPGFMPDVPEKWHSGDFTNGCTENNKPCGDRNTFLSLKMMMGGDKPQESYYGVDENECKETCLQNCDCKSYSYDEKNSCQIWTKDLLNLQEEYLYGYNLSVRVAISDIEPTVQNCVPCGTNMIPYPLSTSSNCGDPMYYSFYCDTTTGQVSFKAPSGTYRVSGIDRNTQKFFIQVKDGRSLRLNQSLPFHLTSPRNSSSNVSSKITNDVEIAWDPPPEPVCNLTADCLNWQHSSCKSASDWKKRCLCNVSFRWDGTNLSCTQVSWPLEKRIILLPIVGVTSVIVLCVIIVMYLWRRKMTKRKEHRLIDQRNRAHHMLRSESHVQDLIDLGEFKEEDEKGIDLPFYDLESIRVATHNFSNENKLGQGGYGPVYKGKLPSGQEIAVKRLSKVSSQGLKEFKNEVVLIAKLQHRNLVKLYGYCIEGNEKILLYEYMPNKSLDFFIFDQMQSVILDWEMHFNIILGIAQGLLYLHQDSRLRIIHRDLKTSNFLLDHEMNPKISDFGLAKIVGGKQTEAITSGVAGTYGYMSPEYALEGIFSIKSDIFSFGVVILEIISGKKNTGFYQSQQAMSLLGYTWGLWTSNKLLDLMDETLQDTCIADQFVKCLNIGLLCVQDDPSDRPTMSIVIKMLDGETLNLPTPKQPAFFVRRDQSNSTSSNKPESINEVTNSLEGR</sequence>
<dbReference type="SMART" id="SM00473">
    <property type="entry name" value="PAN_AP"/>
    <property type="match status" value="1"/>
</dbReference>
<evidence type="ECO:0000256" key="17">
    <source>
        <dbReference type="ARBA" id="ARBA00047899"/>
    </source>
</evidence>
<feature type="domain" description="Bulb-type lectin" evidence="25">
    <location>
        <begin position="24"/>
        <end position="152"/>
    </location>
</feature>
<dbReference type="SMART" id="SM00108">
    <property type="entry name" value="B_lectin"/>
    <property type="match status" value="1"/>
</dbReference>
<feature type="transmembrane region" description="Helical" evidence="21">
    <location>
        <begin position="578"/>
        <end position="600"/>
    </location>
</feature>
<dbReference type="Proteomes" id="UP001324115">
    <property type="component" value="Unassembled WGS sequence"/>
</dbReference>
<evidence type="ECO:0000313" key="28">
    <source>
        <dbReference type="Proteomes" id="UP001324115"/>
    </source>
</evidence>
<evidence type="ECO:0000256" key="7">
    <source>
        <dbReference type="ARBA" id="ARBA00022729"/>
    </source>
</evidence>
<dbReference type="InterPro" id="IPR000719">
    <property type="entry name" value="Prot_kinase_dom"/>
</dbReference>
<keyword evidence="7 22" id="KW-0732">Signal</keyword>
<evidence type="ECO:0000259" key="25">
    <source>
        <dbReference type="PROSITE" id="PS50927"/>
    </source>
</evidence>
<dbReference type="GO" id="GO:0005524">
    <property type="term" value="F:ATP binding"/>
    <property type="evidence" value="ECO:0007669"/>
    <property type="project" value="UniProtKB-KW"/>
</dbReference>
<dbReference type="InterPro" id="IPR021820">
    <property type="entry name" value="S-locus_recpt_kinase_C"/>
</dbReference>
<evidence type="ECO:0000259" key="26">
    <source>
        <dbReference type="PROSITE" id="PS50948"/>
    </source>
</evidence>
<dbReference type="GO" id="GO:0004674">
    <property type="term" value="F:protein serine/threonine kinase activity"/>
    <property type="evidence" value="ECO:0007669"/>
    <property type="project" value="UniProtKB-KW"/>
</dbReference>
<dbReference type="Pfam" id="PF07714">
    <property type="entry name" value="PK_Tyr_Ser-Thr"/>
    <property type="match status" value="1"/>
</dbReference>
<dbReference type="PANTHER" id="PTHR27002:SF1111">
    <property type="entry name" value="NON-SPECIFIC SERINE_THREONINE PROTEIN KINASE"/>
    <property type="match status" value="1"/>
</dbReference>
<keyword evidence="12 21" id="KW-1133">Transmembrane helix</keyword>
<protein>
    <recommendedName>
        <fullName evidence="2">non-specific serine/threonine protein kinase</fullName>
        <ecNumber evidence="2">2.7.11.1</ecNumber>
    </recommendedName>
</protein>
<dbReference type="PROSITE" id="PS50927">
    <property type="entry name" value="BULB_LECTIN"/>
    <property type="match status" value="1"/>
</dbReference>
<dbReference type="PROSITE" id="PS50011">
    <property type="entry name" value="PROTEIN_KINASE_DOM"/>
    <property type="match status" value="1"/>
</dbReference>
<dbReference type="CDD" id="cd00028">
    <property type="entry name" value="B_lectin"/>
    <property type="match status" value="1"/>
</dbReference>
<name>A0AAN7EQ39_QUERU</name>
<keyword evidence="11" id="KW-0067">ATP-binding</keyword>
<keyword evidence="13 21" id="KW-0472">Membrane</keyword>
<feature type="domain" description="Protein kinase" evidence="23">
    <location>
        <begin position="663"/>
        <end position="949"/>
    </location>
</feature>
<feature type="chain" id="PRO_5042987119" description="non-specific serine/threonine protein kinase" evidence="22">
    <location>
        <begin position="23"/>
        <end position="977"/>
    </location>
</feature>
<feature type="signal peptide" evidence="22">
    <location>
        <begin position="1"/>
        <end position="22"/>
    </location>
</feature>
<evidence type="ECO:0000256" key="2">
    <source>
        <dbReference type="ARBA" id="ARBA00012513"/>
    </source>
</evidence>
<dbReference type="Gene3D" id="3.30.200.20">
    <property type="entry name" value="Phosphorylase Kinase, domain 1"/>
    <property type="match status" value="1"/>
</dbReference>
<comment type="catalytic activity">
    <reaction evidence="17">
        <text>L-threonyl-[protein] + ATP = O-phospho-L-threonyl-[protein] + ADP + H(+)</text>
        <dbReference type="Rhea" id="RHEA:46608"/>
        <dbReference type="Rhea" id="RHEA-COMP:11060"/>
        <dbReference type="Rhea" id="RHEA-COMP:11605"/>
        <dbReference type="ChEBI" id="CHEBI:15378"/>
        <dbReference type="ChEBI" id="CHEBI:30013"/>
        <dbReference type="ChEBI" id="CHEBI:30616"/>
        <dbReference type="ChEBI" id="CHEBI:61977"/>
        <dbReference type="ChEBI" id="CHEBI:456216"/>
        <dbReference type="EC" id="2.7.11.1"/>
    </reaction>
</comment>
<dbReference type="InterPro" id="IPR036426">
    <property type="entry name" value="Bulb-type_lectin_dom_sf"/>
</dbReference>
<evidence type="ECO:0000256" key="16">
    <source>
        <dbReference type="ARBA" id="ARBA00023180"/>
    </source>
</evidence>
<organism evidence="27 28">
    <name type="scientific">Quercus rubra</name>
    <name type="common">Northern red oak</name>
    <name type="synonym">Quercus borealis</name>
    <dbReference type="NCBI Taxonomy" id="3512"/>
    <lineage>
        <taxon>Eukaryota</taxon>
        <taxon>Viridiplantae</taxon>
        <taxon>Streptophyta</taxon>
        <taxon>Embryophyta</taxon>
        <taxon>Tracheophyta</taxon>
        <taxon>Spermatophyta</taxon>
        <taxon>Magnoliopsida</taxon>
        <taxon>eudicotyledons</taxon>
        <taxon>Gunneridae</taxon>
        <taxon>Pentapetalae</taxon>
        <taxon>rosids</taxon>
        <taxon>fabids</taxon>
        <taxon>Fagales</taxon>
        <taxon>Fagaceae</taxon>
        <taxon>Quercus</taxon>
    </lineage>
</organism>
<dbReference type="PROSITE" id="PS00108">
    <property type="entry name" value="PROTEIN_KINASE_ST"/>
    <property type="match status" value="1"/>
</dbReference>
<comment type="caution">
    <text evidence="27">The sequence shown here is derived from an EMBL/GenBank/DDBJ whole genome shotgun (WGS) entry which is preliminary data.</text>
</comment>
<dbReference type="InterPro" id="IPR000742">
    <property type="entry name" value="EGF"/>
</dbReference>
<evidence type="ECO:0000256" key="10">
    <source>
        <dbReference type="ARBA" id="ARBA00022777"/>
    </source>
</evidence>
<keyword evidence="5" id="KW-0808">Transferase</keyword>
<keyword evidence="10" id="KW-0418">Kinase</keyword>
<dbReference type="InterPro" id="IPR008271">
    <property type="entry name" value="Ser/Thr_kinase_AS"/>
</dbReference>
<keyword evidence="6 21" id="KW-0812">Transmembrane</keyword>
<comment type="subcellular location">
    <subcellularLocation>
        <location evidence="1">Cell membrane</location>
        <topology evidence="1">Single-pass type I membrane protein</topology>
    </subcellularLocation>
</comment>
<keyword evidence="3" id="KW-1003">Cell membrane</keyword>
<comment type="catalytic activity">
    <reaction evidence="18">
        <text>L-seryl-[protein] + ATP = O-phospho-L-seryl-[protein] + ADP + H(+)</text>
        <dbReference type="Rhea" id="RHEA:17989"/>
        <dbReference type="Rhea" id="RHEA-COMP:9863"/>
        <dbReference type="Rhea" id="RHEA-COMP:11604"/>
        <dbReference type="ChEBI" id="CHEBI:15378"/>
        <dbReference type="ChEBI" id="CHEBI:29999"/>
        <dbReference type="ChEBI" id="CHEBI:30616"/>
        <dbReference type="ChEBI" id="CHEBI:83421"/>
        <dbReference type="ChEBI" id="CHEBI:456216"/>
        <dbReference type="EC" id="2.7.11.1"/>
    </reaction>
</comment>
<keyword evidence="15" id="KW-0675">Receptor</keyword>
<evidence type="ECO:0000256" key="22">
    <source>
        <dbReference type="SAM" id="SignalP"/>
    </source>
</evidence>
<evidence type="ECO:0000256" key="14">
    <source>
        <dbReference type="ARBA" id="ARBA00023157"/>
    </source>
</evidence>
<proteinExistence type="predicted"/>
<dbReference type="InterPro" id="IPR000858">
    <property type="entry name" value="S_locus_glycoprot_dom"/>
</dbReference>
<evidence type="ECO:0000256" key="6">
    <source>
        <dbReference type="ARBA" id="ARBA00022692"/>
    </source>
</evidence>
<evidence type="ECO:0000256" key="18">
    <source>
        <dbReference type="ARBA" id="ARBA00048679"/>
    </source>
</evidence>
<keyword evidence="19" id="KW-0245">EGF-like domain</keyword>
<dbReference type="GO" id="GO:0005886">
    <property type="term" value="C:plasma membrane"/>
    <property type="evidence" value="ECO:0007669"/>
    <property type="project" value="UniProtKB-SubCell"/>
</dbReference>
<keyword evidence="8" id="KW-0430">Lectin</keyword>
<evidence type="ECO:0000259" key="23">
    <source>
        <dbReference type="PROSITE" id="PS50011"/>
    </source>
</evidence>
<dbReference type="Pfam" id="PF01453">
    <property type="entry name" value="B_lectin"/>
    <property type="match status" value="1"/>
</dbReference>
<accession>A0AAN7EQ39</accession>
<dbReference type="PANTHER" id="PTHR27002">
    <property type="entry name" value="RECEPTOR-LIKE SERINE/THREONINE-PROTEIN KINASE SD1-8"/>
    <property type="match status" value="1"/>
</dbReference>
<comment type="caution">
    <text evidence="19">Lacks conserved residue(s) required for the propagation of feature annotation.</text>
</comment>
<feature type="domain" description="Apple" evidence="26">
    <location>
        <begin position="334"/>
        <end position="410"/>
    </location>
</feature>